<dbReference type="Proteomes" id="UP000289738">
    <property type="component" value="Chromosome B02"/>
</dbReference>
<feature type="region of interest" description="Disordered" evidence="1">
    <location>
        <begin position="208"/>
        <end position="280"/>
    </location>
</feature>
<reference evidence="3 4" key="1">
    <citation type="submission" date="2019-01" db="EMBL/GenBank/DDBJ databases">
        <title>Sequencing of cultivated peanut Arachis hypogaea provides insights into genome evolution and oil improvement.</title>
        <authorList>
            <person name="Chen X."/>
        </authorList>
    </citation>
    <scope>NUCLEOTIDE SEQUENCE [LARGE SCALE GENOMIC DNA]</scope>
    <source>
        <strain evidence="4">cv. Fuhuasheng</strain>
        <tissue evidence="3">Leaves</tissue>
    </source>
</reference>
<sequence>MDAEVLDIMFHHGKNFERGKDGRWIYTPDNKHCFGDLDVDRLDVFYLRNYFKELGYETMKEVWWQVPGMSLEVGLRRLDSNNELREMCCHGGKNNGVVEVYIKHGISEPEIVQGQDVVVHVDDQVRDLGEQAKSNSRMSLSMVTYKSQAKEALPKKTNVNCNMESQPKPKSKPKPKTVPKPKPMPRQNNVTRTRRYCLRSLGKRFSKAKGNAGDHVVLSSESDSHDSYESAKDEAYKRLEPDDSSDESGIGYIVPSHKKKVNKPNPKKKVQAESGKEKGKAKVYVNDDEFVEDVSDEDVDIEFMGRGRKGDNHDAFDPGLESDGANSWHSLEMKTPPNSEDELVGEESSEEVFSVFR</sequence>
<evidence type="ECO:0000256" key="1">
    <source>
        <dbReference type="SAM" id="MobiDB-lite"/>
    </source>
</evidence>
<evidence type="ECO:0000313" key="4">
    <source>
        <dbReference type="Proteomes" id="UP000289738"/>
    </source>
</evidence>
<dbReference type="EMBL" id="SDMP01000012">
    <property type="protein sequence ID" value="RYR24995.1"/>
    <property type="molecule type" value="Genomic_DNA"/>
</dbReference>
<feature type="compositionally biased region" description="Basic residues" evidence="1">
    <location>
        <begin position="256"/>
        <end position="269"/>
    </location>
</feature>
<feature type="domain" description="PB1-like" evidence="2">
    <location>
        <begin position="4"/>
        <end position="104"/>
    </location>
</feature>
<dbReference type="AlphaFoldDB" id="A0A445AEZ8"/>
<protein>
    <recommendedName>
        <fullName evidence="2">PB1-like domain-containing protein</fullName>
    </recommendedName>
</protein>
<comment type="caution">
    <text evidence="3">The sequence shown here is derived from an EMBL/GenBank/DDBJ whole genome shotgun (WGS) entry which is preliminary data.</text>
</comment>
<dbReference type="Pfam" id="PF26130">
    <property type="entry name" value="PB1-like"/>
    <property type="match status" value="1"/>
</dbReference>
<feature type="compositionally biased region" description="Basic and acidic residues" evidence="1">
    <location>
        <begin position="305"/>
        <end position="316"/>
    </location>
</feature>
<feature type="compositionally biased region" description="Acidic residues" evidence="1">
    <location>
        <begin position="339"/>
        <end position="350"/>
    </location>
</feature>
<feature type="region of interest" description="Disordered" evidence="1">
    <location>
        <begin position="151"/>
        <end position="194"/>
    </location>
</feature>
<feature type="compositionally biased region" description="Basic and acidic residues" evidence="1">
    <location>
        <begin position="270"/>
        <end position="280"/>
    </location>
</feature>
<evidence type="ECO:0000313" key="3">
    <source>
        <dbReference type="EMBL" id="RYR24995.1"/>
    </source>
</evidence>
<evidence type="ECO:0000259" key="2">
    <source>
        <dbReference type="Pfam" id="PF26130"/>
    </source>
</evidence>
<dbReference type="InterPro" id="IPR058594">
    <property type="entry name" value="PB1-like_dom_pln"/>
</dbReference>
<name>A0A445AEZ8_ARAHY</name>
<feature type="region of interest" description="Disordered" evidence="1">
    <location>
        <begin position="305"/>
        <end position="357"/>
    </location>
</feature>
<accession>A0A445AEZ8</accession>
<organism evidence="3 4">
    <name type="scientific">Arachis hypogaea</name>
    <name type="common">Peanut</name>
    <dbReference type="NCBI Taxonomy" id="3818"/>
    <lineage>
        <taxon>Eukaryota</taxon>
        <taxon>Viridiplantae</taxon>
        <taxon>Streptophyta</taxon>
        <taxon>Embryophyta</taxon>
        <taxon>Tracheophyta</taxon>
        <taxon>Spermatophyta</taxon>
        <taxon>Magnoliopsida</taxon>
        <taxon>eudicotyledons</taxon>
        <taxon>Gunneridae</taxon>
        <taxon>Pentapetalae</taxon>
        <taxon>rosids</taxon>
        <taxon>fabids</taxon>
        <taxon>Fabales</taxon>
        <taxon>Fabaceae</taxon>
        <taxon>Papilionoideae</taxon>
        <taxon>50 kb inversion clade</taxon>
        <taxon>dalbergioids sensu lato</taxon>
        <taxon>Dalbergieae</taxon>
        <taxon>Pterocarpus clade</taxon>
        <taxon>Arachis</taxon>
    </lineage>
</organism>
<feature type="compositionally biased region" description="Basic and acidic residues" evidence="1">
    <location>
        <begin position="222"/>
        <end position="241"/>
    </location>
</feature>
<feature type="compositionally biased region" description="Basic residues" evidence="1">
    <location>
        <begin position="169"/>
        <end position="179"/>
    </location>
</feature>
<proteinExistence type="predicted"/>
<gene>
    <name evidence="3" type="ORF">Ahy_B02g058620</name>
</gene>
<keyword evidence="4" id="KW-1185">Reference proteome</keyword>